<keyword evidence="2" id="KW-0732">Signal</keyword>
<comment type="caution">
    <text evidence="3">The sequence shown here is derived from an EMBL/GenBank/DDBJ whole genome shotgun (WGS) entry which is preliminary data.</text>
</comment>
<feature type="compositionally biased region" description="Low complexity" evidence="1">
    <location>
        <begin position="52"/>
        <end position="69"/>
    </location>
</feature>
<organism evidence="3 4">
    <name type="scientific">Terracoccus luteus</name>
    <dbReference type="NCBI Taxonomy" id="53356"/>
    <lineage>
        <taxon>Bacteria</taxon>
        <taxon>Bacillati</taxon>
        <taxon>Actinomycetota</taxon>
        <taxon>Actinomycetes</taxon>
        <taxon>Micrococcales</taxon>
        <taxon>Intrasporangiaceae</taxon>
        <taxon>Terracoccus</taxon>
    </lineage>
</organism>
<evidence type="ECO:0008006" key="5">
    <source>
        <dbReference type="Google" id="ProtNLM"/>
    </source>
</evidence>
<dbReference type="PROSITE" id="PS51318">
    <property type="entry name" value="TAT"/>
    <property type="match status" value="1"/>
</dbReference>
<feature type="region of interest" description="Disordered" evidence="1">
    <location>
        <begin position="237"/>
        <end position="276"/>
    </location>
</feature>
<proteinExistence type="predicted"/>
<dbReference type="EMBL" id="RBXT01000001">
    <property type="protein sequence ID" value="RKT79834.1"/>
    <property type="molecule type" value="Genomic_DNA"/>
</dbReference>
<accession>A0A495Y348</accession>
<reference evidence="3 4" key="1">
    <citation type="submission" date="2018-10" db="EMBL/GenBank/DDBJ databases">
        <title>Sequencing the genomes of 1000 actinobacteria strains.</title>
        <authorList>
            <person name="Klenk H.-P."/>
        </authorList>
    </citation>
    <scope>NUCLEOTIDE SEQUENCE [LARGE SCALE GENOMIC DNA]</scope>
    <source>
        <strain evidence="3 4">DSM 44267</strain>
    </source>
</reference>
<feature type="signal peptide" evidence="2">
    <location>
        <begin position="1"/>
        <end position="27"/>
    </location>
</feature>
<dbReference type="RefSeq" id="WP_147431632.1">
    <property type="nucleotide sequence ID" value="NZ_RBXT01000001.1"/>
</dbReference>
<evidence type="ECO:0000313" key="3">
    <source>
        <dbReference type="EMBL" id="RKT79834.1"/>
    </source>
</evidence>
<evidence type="ECO:0000256" key="1">
    <source>
        <dbReference type="SAM" id="MobiDB-lite"/>
    </source>
</evidence>
<dbReference type="AlphaFoldDB" id="A0A495Y348"/>
<name>A0A495Y348_9MICO</name>
<dbReference type="OrthoDB" id="4867099at2"/>
<feature type="region of interest" description="Disordered" evidence="1">
    <location>
        <begin position="29"/>
        <end position="77"/>
    </location>
</feature>
<evidence type="ECO:0000256" key="2">
    <source>
        <dbReference type="SAM" id="SignalP"/>
    </source>
</evidence>
<gene>
    <name evidence="3" type="ORF">DFJ68_3312</name>
</gene>
<sequence length="276" mass="27580">MSTRRRLLPAPAAIAVMAAGLALGACGQPTSAPAPGAASEVGATTQEGSSVPAGPAGTDAPTATLGPTASPTASPSVALPTVATTKVGDLTLTASMARVLHGVSDVRGTRQRPGLQVEYTLVNGGRQSLTAYDLVPAQLGSGTLGDVDPEHAWVYAADGVVRLSKQAFDPAPNVRFAAPPVTGARPLPAGATLTGRAWAPWPPVLDVPGTTFTAPRGPLPTDAGSWQFCVQVTGGAEQVGPAPDAVGGRESPSTARARAPQGDELVCTDPVPLPTP</sequence>
<keyword evidence="4" id="KW-1185">Reference proteome</keyword>
<dbReference type="InterPro" id="IPR006311">
    <property type="entry name" value="TAT_signal"/>
</dbReference>
<dbReference type="PROSITE" id="PS51257">
    <property type="entry name" value="PROKAR_LIPOPROTEIN"/>
    <property type="match status" value="1"/>
</dbReference>
<protein>
    <recommendedName>
        <fullName evidence="5">DUF4352 domain-containing protein</fullName>
    </recommendedName>
</protein>
<evidence type="ECO:0000313" key="4">
    <source>
        <dbReference type="Proteomes" id="UP000278440"/>
    </source>
</evidence>
<dbReference type="Proteomes" id="UP000278440">
    <property type="component" value="Unassembled WGS sequence"/>
</dbReference>
<feature type="chain" id="PRO_5038478991" description="DUF4352 domain-containing protein" evidence="2">
    <location>
        <begin position="28"/>
        <end position="276"/>
    </location>
</feature>